<feature type="transmembrane region" description="Helical" evidence="1">
    <location>
        <begin position="118"/>
        <end position="138"/>
    </location>
</feature>
<dbReference type="Pfam" id="PF12822">
    <property type="entry name" value="ECF_trnsprt"/>
    <property type="match status" value="1"/>
</dbReference>
<reference evidence="2" key="2">
    <citation type="journal article" date="2021" name="PeerJ">
        <title>Extensive microbial diversity within the chicken gut microbiome revealed by metagenomics and culture.</title>
        <authorList>
            <person name="Gilroy R."/>
            <person name="Ravi A."/>
            <person name="Getino M."/>
            <person name="Pursley I."/>
            <person name="Horton D.L."/>
            <person name="Alikhan N.F."/>
            <person name="Baker D."/>
            <person name="Gharbi K."/>
            <person name="Hall N."/>
            <person name="Watson M."/>
            <person name="Adriaenssens E.M."/>
            <person name="Foster-Nyarko E."/>
            <person name="Jarju S."/>
            <person name="Secka A."/>
            <person name="Antonio M."/>
            <person name="Oren A."/>
            <person name="Chaudhuri R.R."/>
            <person name="La Ragione R."/>
            <person name="Hildebrand F."/>
            <person name="Pallen M.J."/>
        </authorList>
    </citation>
    <scope>NUCLEOTIDE SEQUENCE</scope>
    <source>
        <strain evidence="2">14508</strain>
    </source>
</reference>
<dbReference type="InterPro" id="IPR024529">
    <property type="entry name" value="ECF_trnsprt_substrate-spec"/>
</dbReference>
<reference evidence="2" key="1">
    <citation type="submission" date="2020-10" db="EMBL/GenBank/DDBJ databases">
        <authorList>
            <person name="Gilroy R."/>
        </authorList>
    </citation>
    <scope>NUCLEOTIDE SEQUENCE</scope>
    <source>
        <strain evidence="2">14508</strain>
    </source>
</reference>
<feature type="transmembrane region" description="Helical" evidence="1">
    <location>
        <begin position="84"/>
        <end position="106"/>
    </location>
</feature>
<evidence type="ECO:0000256" key="1">
    <source>
        <dbReference type="SAM" id="Phobius"/>
    </source>
</evidence>
<feature type="transmembrane region" description="Helical" evidence="1">
    <location>
        <begin position="153"/>
        <end position="174"/>
    </location>
</feature>
<feature type="transmembrane region" description="Helical" evidence="1">
    <location>
        <begin position="43"/>
        <end position="64"/>
    </location>
</feature>
<protein>
    <submittedName>
        <fullName evidence="2">Folate family ECF transporter S component</fullName>
    </submittedName>
</protein>
<evidence type="ECO:0000313" key="2">
    <source>
        <dbReference type="EMBL" id="HIT16912.1"/>
    </source>
</evidence>
<dbReference type="InterPro" id="IPR030949">
    <property type="entry name" value="ECF_S_folate_fam"/>
</dbReference>
<keyword evidence="1" id="KW-0472">Membrane</keyword>
<dbReference type="Proteomes" id="UP000886893">
    <property type="component" value="Unassembled WGS sequence"/>
</dbReference>
<dbReference type="NCBIfam" id="TIGR04518">
    <property type="entry name" value="ECF_S_folT_fam"/>
    <property type="match status" value="1"/>
</dbReference>
<feature type="non-terminal residue" evidence="2">
    <location>
        <position position="216"/>
    </location>
</feature>
<accession>A0A9D1G7S1</accession>
<feature type="transmembrane region" description="Helical" evidence="1">
    <location>
        <begin position="14"/>
        <end position="31"/>
    </location>
</feature>
<evidence type="ECO:0000313" key="3">
    <source>
        <dbReference type="Proteomes" id="UP000886893"/>
    </source>
</evidence>
<name>A0A9D1G7S1_9FIRM</name>
<dbReference type="AlphaFoldDB" id="A0A9D1G7S1"/>
<proteinExistence type="predicted"/>
<organism evidence="2 3">
    <name type="scientific">Candidatus Caccosoma faecigallinarum</name>
    <dbReference type="NCBI Taxonomy" id="2840720"/>
    <lineage>
        <taxon>Bacteria</taxon>
        <taxon>Bacillati</taxon>
        <taxon>Bacillota</taxon>
        <taxon>Bacillota incertae sedis</taxon>
        <taxon>Candidatus Caccosoma</taxon>
    </lineage>
</organism>
<keyword evidence="1" id="KW-0812">Transmembrane</keyword>
<feature type="transmembrane region" description="Helical" evidence="1">
    <location>
        <begin position="194"/>
        <end position="215"/>
    </location>
</feature>
<keyword evidence="1" id="KW-1133">Transmembrane helix</keyword>
<gene>
    <name evidence="2" type="ORF">IAD04_00845</name>
</gene>
<comment type="caution">
    <text evidence="2">The sequence shown here is derived from an EMBL/GenBank/DDBJ whole genome shotgun (WGS) entry which is preliminary data.</text>
</comment>
<dbReference type="EMBL" id="DVKI01000026">
    <property type="protein sequence ID" value="HIT16912.1"/>
    <property type="molecule type" value="Genomic_DNA"/>
</dbReference>
<sequence length="216" mass="24386">MHSNYKVDRIIKNISLSAMFVVLYVVINRFIAINIAAFGSPTFIRITISTIVLIIASIVIGPIYGMAVGVVSDIVGALLFPIGAFFPGYTLTYTMAGLLPGLVFYFSKKFKIKDVFFFLLNLFIEGLLHIGAIVYILIEQSIPTSSKTQFNLSWPLIVVAVVLLLISFATIVWVGYREIKTKKKKSFYSVSKIWFSYLLIEIVCYFFLNSFWTVIL</sequence>
<dbReference type="Gene3D" id="1.10.1760.20">
    <property type="match status" value="1"/>
</dbReference>